<evidence type="ECO:0000313" key="9">
    <source>
        <dbReference type="EMBL" id="KJL28794.1"/>
    </source>
</evidence>
<evidence type="ECO:0000259" key="8">
    <source>
        <dbReference type="PROSITE" id="PS50853"/>
    </source>
</evidence>
<gene>
    <name evidence="9" type="ORF">RS83_02275</name>
</gene>
<comment type="caution">
    <text evidence="9">The sequence shown here is derived from an EMBL/GenBank/DDBJ whole genome shotgun (WGS) entry which is preliminary data.</text>
</comment>
<dbReference type="PANTHER" id="PTHR42812">
    <property type="entry name" value="BETA-XYLOSIDASE"/>
    <property type="match status" value="1"/>
</dbReference>
<protein>
    <submittedName>
        <fullName evidence="9">Glycosyl hydrolases family 43</fullName>
    </submittedName>
</protein>
<dbReference type="Gene3D" id="2.115.10.20">
    <property type="entry name" value="Glycosyl hydrolase domain, family 43"/>
    <property type="match status" value="1"/>
</dbReference>
<keyword evidence="2 5" id="KW-0378">Hydrolase</keyword>
<evidence type="ECO:0000259" key="7">
    <source>
        <dbReference type="PROSITE" id="PS50022"/>
    </source>
</evidence>
<dbReference type="PROSITE" id="PS50022">
    <property type="entry name" value="FA58C_3"/>
    <property type="match status" value="1"/>
</dbReference>
<keyword evidence="4" id="KW-0624">Polysaccharide degradation</keyword>
<dbReference type="GO" id="GO:0000272">
    <property type="term" value="P:polysaccharide catabolic process"/>
    <property type="evidence" value="ECO:0007669"/>
    <property type="project" value="UniProtKB-KW"/>
</dbReference>
<evidence type="ECO:0000256" key="6">
    <source>
        <dbReference type="SAM" id="MobiDB-lite"/>
    </source>
</evidence>
<comment type="similarity">
    <text evidence="1 5">Belongs to the glycosyl hydrolase 43 family.</text>
</comment>
<evidence type="ECO:0000256" key="1">
    <source>
        <dbReference type="ARBA" id="ARBA00009865"/>
    </source>
</evidence>
<dbReference type="PANTHER" id="PTHR42812:SF12">
    <property type="entry name" value="BETA-XYLOSIDASE-RELATED"/>
    <property type="match status" value="1"/>
</dbReference>
<dbReference type="InterPro" id="IPR008979">
    <property type="entry name" value="Galactose-bd-like_sf"/>
</dbReference>
<name>A0A0F0L7Y5_9MICO</name>
<organism evidence="9 10">
    <name type="scientific">Microbacterium oxydans</name>
    <dbReference type="NCBI Taxonomy" id="82380"/>
    <lineage>
        <taxon>Bacteria</taxon>
        <taxon>Bacillati</taxon>
        <taxon>Actinomycetota</taxon>
        <taxon>Actinomycetes</taxon>
        <taxon>Micrococcales</taxon>
        <taxon>Microbacteriaceae</taxon>
        <taxon>Microbacterium</taxon>
    </lineage>
</organism>
<evidence type="ECO:0000256" key="3">
    <source>
        <dbReference type="ARBA" id="ARBA00023295"/>
    </source>
</evidence>
<feature type="domain" description="Fibronectin type-III" evidence="8">
    <location>
        <begin position="503"/>
        <end position="591"/>
    </location>
</feature>
<feature type="domain" description="F5/8 type C" evidence="7">
    <location>
        <begin position="336"/>
        <end position="500"/>
    </location>
</feature>
<dbReference type="Gene3D" id="2.60.40.10">
    <property type="entry name" value="Immunoglobulins"/>
    <property type="match status" value="1"/>
</dbReference>
<dbReference type="EMBL" id="JYIW01000025">
    <property type="protein sequence ID" value="KJL28794.1"/>
    <property type="molecule type" value="Genomic_DNA"/>
</dbReference>
<keyword evidence="4" id="KW-0119">Carbohydrate metabolism</keyword>
<dbReference type="InterPro" id="IPR000421">
    <property type="entry name" value="FA58C"/>
</dbReference>
<reference evidence="9 10" key="1">
    <citation type="submission" date="2015-02" db="EMBL/GenBank/DDBJ databases">
        <title>Draft genome sequences of ten Microbacterium spp. with emphasis on heavy metal contaminated environments.</title>
        <authorList>
            <person name="Corretto E."/>
        </authorList>
    </citation>
    <scope>NUCLEOTIDE SEQUENCE [LARGE SCALE GENOMIC DNA]</scope>
    <source>
        <strain evidence="9 10">BEL4b</strain>
    </source>
</reference>
<evidence type="ECO:0000256" key="4">
    <source>
        <dbReference type="ARBA" id="ARBA00023326"/>
    </source>
</evidence>
<dbReference type="Proteomes" id="UP000033640">
    <property type="component" value="Unassembled WGS sequence"/>
</dbReference>
<dbReference type="GO" id="GO:0004553">
    <property type="term" value="F:hydrolase activity, hydrolyzing O-glycosyl compounds"/>
    <property type="evidence" value="ECO:0007669"/>
    <property type="project" value="InterPro"/>
</dbReference>
<dbReference type="InterPro" id="IPR051795">
    <property type="entry name" value="Glycosyl_Hydrlase_43"/>
</dbReference>
<dbReference type="PATRIC" id="fig|82380.11.peg.2310"/>
<dbReference type="AlphaFoldDB" id="A0A0F0L7Y5"/>
<evidence type="ECO:0000256" key="5">
    <source>
        <dbReference type="RuleBase" id="RU361187"/>
    </source>
</evidence>
<dbReference type="PROSITE" id="PS50853">
    <property type="entry name" value="FN3"/>
    <property type="match status" value="1"/>
</dbReference>
<dbReference type="SUPFAM" id="SSF49265">
    <property type="entry name" value="Fibronectin type III"/>
    <property type="match status" value="1"/>
</dbReference>
<sequence length="591" mass="65402">MTNRGDINVFCNPLDLAYRYQDFARGPLRAVFREAADPSVVRFQDHFYMFASMSGGFWHSADLRQWHFAAAPDLPAGDYAPDVREVDGALIVTASRRKPGSPVFRSRDPLGQGFEQISESAFAWWDPNLFQDLDSRTYLYWGCSNKEPLRGVEVSPDSLRPLGEPVDVLSGDIAAYGWERNGENNRMAPPVTLGEKFSAKAFGTHSPSPYLEGAWMTRHKDTYYFQYAGPGTEYNVYADGYYTAPSALGPFTPSPHNPFSSKPGGFITGAGHGSTFQDAYGNWWHAATMRISVNHRFERRLGIFPAGFDDDGVLFCNQTFGDYPTAVPDGPADPWAASTGWMLQSYRARVAASSATAGHGPELAVDEDVRTWWVAGDESPGETLTLDLEQSREVHAIQINTADHQLARRKPRRPRRGPDEQPVALRAVHPQDHPVRYTLETSVDGEAWSMLHDGRTDASDRPHRLLVLEHPEQVRFVRITGVSSPWNAPLALSGVRVFGHHTVPAPPQAEATARRTGPLDAEVTWKAVPEADGYNVRYGLRPDRLYHSWQVLAAESLTLSTLNAGEEYWVAVDAYGPGGVTAGDPVLIADE</sequence>
<dbReference type="SUPFAM" id="SSF49785">
    <property type="entry name" value="Galactose-binding domain-like"/>
    <property type="match status" value="1"/>
</dbReference>
<accession>A0A0F0L7Y5</accession>
<feature type="region of interest" description="Disordered" evidence="6">
    <location>
        <begin position="402"/>
        <end position="423"/>
    </location>
</feature>
<dbReference type="Pfam" id="PF04616">
    <property type="entry name" value="Glyco_hydro_43"/>
    <property type="match status" value="1"/>
</dbReference>
<evidence type="ECO:0000313" key="10">
    <source>
        <dbReference type="Proteomes" id="UP000033640"/>
    </source>
</evidence>
<evidence type="ECO:0000256" key="2">
    <source>
        <dbReference type="ARBA" id="ARBA00022801"/>
    </source>
</evidence>
<keyword evidence="3 5" id="KW-0326">Glycosidase</keyword>
<dbReference type="InterPro" id="IPR023296">
    <property type="entry name" value="Glyco_hydro_beta-prop_sf"/>
</dbReference>
<proteinExistence type="inferred from homology"/>
<dbReference type="CDD" id="cd08982">
    <property type="entry name" value="GH43-like"/>
    <property type="match status" value="1"/>
</dbReference>
<dbReference type="SUPFAM" id="SSF75005">
    <property type="entry name" value="Arabinanase/levansucrase/invertase"/>
    <property type="match status" value="1"/>
</dbReference>
<dbReference type="InterPro" id="IPR006710">
    <property type="entry name" value="Glyco_hydro_43"/>
</dbReference>
<dbReference type="InterPro" id="IPR003961">
    <property type="entry name" value="FN3_dom"/>
</dbReference>
<dbReference type="InterPro" id="IPR036116">
    <property type="entry name" value="FN3_sf"/>
</dbReference>
<dbReference type="InterPro" id="IPR013783">
    <property type="entry name" value="Ig-like_fold"/>
</dbReference>
<dbReference type="RefSeq" id="WP_052679081.1">
    <property type="nucleotide sequence ID" value="NZ_JYIW01000025.1"/>
</dbReference>
<dbReference type="Gene3D" id="2.60.120.260">
    <property type="entry name" value="Galactose-binding domain-like"/>
    <property type="match status" value="1"/>
</dbReference>